<dbReference type="EMBL" id="JBBXJM010000001">
    <property type="protein sequence ID" value="KAL1413447.1"/>
    <property type="molecule type" value="Genomic_DNA"/>
</dbReference>
<dbReference type="RefSeq" id="XP_069213391.1">
    <property type="nucleotide sequence ID" value="XM_069349847.1"/>
</dbReference>
<keyword evidence="2" id="KW-0813">Transport</keyword>
<dbReference type="InterPro" id="IPR036388">
    <property type="entry name" value="WH-like_DNA-bd_sf"/>
</dbReference>
<evidence type="ECO:0000313" key="5">
    <source>
        <dbReference type="EMBL" id="KAL1413447.1"/>
    </source>
</evidence>
<accession>A0ABR3QFW7</accession>
<gene>
    <name evidence="5" type="ORF">Q8F55_001214</name>
</gene>
<dbReference type="Gene3D" id="1.10.10.570">
    <property type="entry name" value="Winged helix' DNA-binding domain. Chain C. Domain 1"/>
    <property type="match status" value="1"/>
</dbReference>
<reference evidence="5 6" key="1">
    <citation type="submission" date="2023-08" db="EMBL/GenBank/DDBJ databases">
        <title>Annotated Genome Sequence of Vanrija albida AlHP1.</title>
        <authorList>
            <person name="Herzog R."/>
        </authorList>
    </citation>
    <scope>NUCLEOTIDE SEQUENCE [LARGE SCALE GENOMIC DNA]</scope>
    <source>
        <strain evidence="5 6">AlHP1</strain>
    </source>
</reference>
<evidence type="ECO:0000256" key="2">
    <source>
        <dbReference type="ARBA" id="ARBA00022448"/>
    </source>
</evidence>
<feature type="compositionally biased region" description="Low complexity" evidence="4">
    <location>
        <begin position="1"/>
        <end position="23"/>
    </location>
</feature>
<evidence type="ECO:0000256" key="3">
    <source>
        <dbReference type="ARBA" id="ARBA00022927"/>
    </source>
</evidence>
<keyword evidence="3" id="KW-0653">Protein transport</keyword>
<protein>
    <recommendedName>
        <fullName evidence="7">ESCRT-II complex subunit VPS25</fullName>
    </recommendedName>
</protein>
<evidence type="ECO:0008006" key="7">
    <source>
        <dbReference type="Google" id="ProtNLM"/>
    </source>
</evidence>
<dbReference type="PANTHER" id="PTHR13149:SF0">
    <property type="entry name" value="VACUOLAR PROTEIN-SORTING-ASSOCIATED PROTEIN 25"/>
    <property type="match status" value="1"/>
</dbReference>
<sequence>MSRAADPAASASASASASAPAPDGALRPTTTASGYRLPALWSFPPFFTLQPNPSTLAHQLKLWTEIVLGWARHDRVFAVNADSPDAGAVFANRAIGRHASPEPPKQASSYLIFWRKPEEWGQIIYDWVSDNGLTGTIMTFYDLTDGDLAETTEFRGLPDTLLRRSLDTLVKRGKAQLLRGEGEAGDGVRFL</sequence>
<dbReference type="GeneID" id="95982257"/>
<dbReference type="Pfam" id="PF05871">
    <property type="entry name" value="ESCRT-II"/>
    <property type="match status" value="2"/>
</dbReference>
<dbReference type="PANTHER" id="PTHR13149">
    <property type="entry name" value="VACUOLAR PROTEIN SORTING-ASSOCIATED PROTEIN VPS25"/>
    <property type="match status" value="1"/>
</dbReference>
<dbReference type="SUPFAM" id="SSF46785">
    <property type="entry name" value="Winged helix' DNA-binding domain"/>
    <property type="match status" value="2"/>
</dbReference>
<evidence type="ECO:0000256" key="1">
    <source>
        <dbReference type="ARBA" id="ARBA00009674"/>
    </source>
</evidence>
<organism evidence="5 6">
    <name type="scientific">Vanrija albida</name>
    <dbReference type="NCBI Taxonomy" id="181172"/>
    <lineage>
        <taxon>Eukaryota</taxon>
        <taxon>Fungi</taxon>
        <taxon>Dikarya</taxon>
        <taxon>Basidiomycota</taxon>
        <taxon>Agaricomycotina</taxon>
        <taxon>Tremellomycetes</taxon>
        <taxon>Trichosporonales</taxon>
        <taxon>Trichosporonaceae</taxon>
        <taxon>Vanrija</taxon>
    </lineage>
</organism>
<name>A0ABR3QFW7_9TREE</name>
<dbReference type="Gene3D" id="1.10.10.10">
    <property type="entry name" value="Winged helix-like DNA-binding domain superfamily/Winged helix DNA-binding domain"/>
    <property type="match status" value="1"/>
</dbReference>
<comment type="caution">
    <text evidence="5">The sequence shown here is derived from an EMBL/GenBank/DDBJ whole genome shotgun (WGS) entry which is preliminary data.</text>
</comment>
<comment type="similarity">
    <text evidence="1">Belongs to the VPS25 family.</text>
</comment>
<keyword evidence="6" id="KW-1185">Reference proteome</keyword>
<dbReference type="InterPro" id="IPR036390">
    <property type="entry name" value="WH_DNA-bd_sf"/>
</dbReference>
<dbReference type="InterPro" id="IPR014041">
    <property type="entry name" value="ESCRT-II_cplx_Vps25-sub_N"/>
</dbReference>
<dbReference type="InterPro" id="IPR008570">
    <property type="entry name" value="ESCRT-II_cplx_Vps25-sub"/>
</dbReference>
<dbReference type="Proteomes" id="UP001565368">
    <property type="component" value="Unassembled WGS sequence"/>
</dbReference>
<evidence type="ECO:0000313" key="6">
    <source>
        <dbReference type="Proteomes" id="UP001565368"/>
    </source>
</evidence>
<proteinExistence type="inferred from homology"/>
<evidence type="ECO:0000256" key="4">
    <source>
        <dbReference type="SAM" id="MobiDB-lite"/>
    </source>
</evidence>
<feature type="region of interest" description="Disordered" evidence="4">
    <location>
        <begin position="1"/>
        <end position="27"/>
    </location>
</feature>